<feature type="transmembrane region" description="Helical" evidence="5">
    <location>
        <begin position="338"/>
        <end position="354"/>
    </location>
</feature>
<feature type="domain" description="Sodium/calcium exchanger membrane region" evidence="6">
    <location>
        <begin position="31"/>
        <end position="182"/>
    </location>
</feature>
<dbReference type="InterPro" id="IPR052946">
    <property type="entry name" value="Alkaline_pH_Ca-Antiporter"/>
</dbReference>
<dbReference type="PANTHER" id="PTHR37958:SF1">
    <property type="entry name" value="SODIUM-POTASSIUM_PROTON ANTIPORTER CHAA"/>
    <property type="match status" value="1"/>
</dbReference>
<keyword evidence="3 5" id="KW-1133">Transmembrane helix</keyword>
<dbReference type="EMBL" id="BANC01000020">
    <property type="protein sequence ID" value="GAN79397.1"/>
    <property type="molecule type" value="Genomic_DNA"/>
</dbReference>
<feature type="transmembrane region" description="Helical" evidence="5">
    <location>
        <begin position="276"/>
        <end position="302"/>
    </location>
</feature>
<feature type="domain" description="Sodium/calcium exchanger membrane region" evidence="6">
    <location>
        <begin position="211"/>
        <end position="353"/>
    </location>
</feature>
<evidence type="ECO:0000313" key="8">
    <source>
        <dbReference type="Proteomes" id="UP000032668"/>
    </source>
</evidence>
<comment type="subcellular location">
    <subcellularLocation>
        <location evidence="1">Membrane</location>
        <topology evidence="1">Multi-pass membrane protein</topology>
    </subcellularLocation>
</comment>
<evidence type="ECO:0000256" key="5">
    <source>
        <dbReference type="SAM" id="Phobius"/>
    </source>
</evidence>
<feature type="transmembrane region" description="Helical" evidence="5">
    <location>
        <begin position="129"/>
        <end position="150"/>
    </location>
</feature>
<feature type="transmembrane region" description="Helical" evidence="5">
    <location>
        <begin position="162"/>
        <end position="180"/>
    </location>
</feature>
<evidence type="ECO:0000313" key="7">
    <source>
        <dbReference type="EMBL" id="GAN79397.1"/>
    </source>
</evidence>
<protein>
    <submittedName>
        <fullName evidence="7">Sodium/calcium exchanger membrane region</fullName>
    </submittedName>
</protein>
<organism evidence="7 8">
    <name type="scientific">Acidocella aminolytica 101 = DSM 11237</name>
    <dbReference type="NCBI Taxonomy" id="1120923"/>
    <lineage>
        <taxon>Bacteria</taxon>
        <taxon>Pseudomonadati</taxon>
        <taxon>Pseudomonadota</taxon>
        <taxon>Alphaproteobacteria</taxon>
        <taxon>Acetobacterales</taxon>
        <taxon>Acidocellaceae</taxon>
        <taxon>Acidocella</taxon>
    </lineage>
</organism>
<dbReference type="Pfam" id="PF01699">
    <property type="entry name" value="Na_Ca_ex"/>
    <property type="match status" value="2"/>
</dbReference>
<feature type="transmembrane region" description="Helical" evidence="5">
    <location>
        <begin position="246"/>
        <end position="264"/>
    </location>
</feature>
<evidence type="ECO:0000259" key="6">
    <source>
        <dbReference type="Pfam" id="PF01699"/>
    </source>
</evidence>
<accession>A0A0D6PCL7</accession>
<evidence type="ECO:0000256" key="4">
    <source>
        <dbReference type="ARBA" id="ARBA00023136"/>
    </source>
</evidence>
<feature type="transmembrane region" description="Helical" evidence="5">
    <location>
        <begin position="33"/>
        <end position="52"/>
    </location>
</feature>
<dbReference type="Proteomes" id="UP000032668">
    <property type="component" value="Unassembled WGS sequence"/>
</dbReference>
<keyword evidence="2 5" id="KW-0812">Transmembrane</keyword>
<dbReference type="GO" id="GO:0015385">
    <property type="term" value="F:sodium:proton antiporter activity"/>
    <property type="evidence" value="ECO:0007669"/>
    <property type="project" value="TreeGrafter"/>
</dbReference>
<dbReference type="AlphaFoldDB" id="A0A0D6PCL7"/>
<feature type="transmembrane region" description="Helical" evidence="5">
    <location>
        <begin position="64"/>
        <end position="84"/>
    </location>
</feature>
<dbReference type="STRING" id="1120923.SAMN02746095_00391"/>
<sequence>MKVFPWWSLCFPVIAWLLLGANSALHFNGAALLLLVFALGGTVFSAVHYAEIVAHKVGEPFGTLVLAVAVTVIEVALIVSVLVSDGNQNLSVARDTIFSAVMIVCTGVVGLCVAVGAGRHMEQGLNIRGATGALAVMMALSVLTLVLPDFTAAPGPTFNTRQLVFVGVVSLVLYCIFVFVQTVRHRDYFLPETGGPEAHHAPPPTNKTLISLGILLVCLVAVVALAKSLSPTIEALVDQSGAPKSVVGLVIAGFVLLPESLAAVRAALHNKLQTSLNLAFGSVIASIGLTIPVVAAVSVWLGQPLTLGLDPKEIVLLSLTLLLSMMTVQTGRTTILQGAIHLTVFAVFLFFAVVP</sequence>
<dbReference type="InterPro" id="IPR004837">
    <property type="entry name" value="NaCa_Exmemb"/>
</dbReference>
<comment type="caution">
    <text evidence="7">The sequence shown here is derived from an EMBL/GenBank/DDBJ whole genome shotgun (WGS) entry which is preliminary data.</text>
</comment>
<dbReference type="RefSeq" id="WP_139284751.1">
    <property type="nucleotide sequence ID" value="NZ_BANC01000020.1"/>
</dbReference>
<dbReference type="OrthoDB" id="9787814at2"/>
<evidence type="ECO:0000256" key="3">
    <source>
        <dbReference type="ARBA" id="ARBA00022989"/>
    </source>
</evidence>
<evidence type="ECO:0000256" key="1">
    <source>
        <dbReference type="ARBA" id="ARBA00004141"/>
    </source>
</evidence>
<dbReference type="GO" id="GO:0005886">
    <property type="term" value="C:plasma membrane"/>
    <property type="evidence" value="ECO:0007669"/>
    <property type="project" value="TreeGrafter"/>
</dbReference>
<dbReference type="GO" id="GO:0015386">
    <property type="term" value="F:potassium:proton antiporter activity"/>
    <property type="evidence" value="ECO:0007669"/>
    <property type="project" value="TreeGrafter"/>
</dbReference>
<dbReference type="Gene3D" id="1.20.1420.30">
    <property type="entry name" value="NCX, central ion-binding region"/>
    <property type="match status" value="1"/>
</dbReference>
<reference evidence="7 8" key="1">
    <citation type="submission" date="2012-11" db="EMBL/GenBank/DDBJ databases">
        <title>Whole genome sequence of Acidocella aminolytica 101 = DSM 11237.</title>
        <authorList>
            <person name="Azuma Y."/>
            <person name="Higashiura N."/>
            <person name="Hirakawa H."/>
            <person name="Matsushita K."/>
        </authorList>
    </citation>
    <scope>NUCLEOTIDE SEQUENCE [LARGE SCALE GENOMIC DNA]</scope>
    <source>
        <strain evidence="8">101 / DSM 11237</strain>
    </source>
</reference>
<feature type="transmembrane region" description="Helical" evidence="5">
    <location>
        <begin position="209"/>
        <end position="226"/>
    </location>
</feature>
<dbReference type="PANTHER" id="PTHR37958">
    <property type="entry name" value="SODIUM-POTASSIUM/PROTON ANTIPORTER CHAA"/>
    <property type="match status" value="1"/>
</dbReference>
<proteinExistence type="predicted"/>
<keyword evidence="4 5" id="KW-0472">Membrane</keyword>
<keyword evidence="8" id="KW-1185">Reference proteome</keyword>
<evidence type="ECO:0000256" key="2">
    <source>
        <dbReference type="ARBA" id="ARBA00022692"/>
    </source>
</evidence>
<gene>
    <name evidence="7" type="ORF">Aam_020_161</name>
</gene>
<feature type="transmembrane region" description="Helical" evidence="5">
    <location>
        <begin position="96"/>
        <end position="117"/>
    </location>
</feature>
<name>A0A0D6PCL7_9PROT</name>
<dbReference type="InterPro" id="IPR044880">
    <property type="entry name" value="NCX_ion-bd_dom_sf"/>
</dbReference>